<dbReference type="GO" id="GO:0034599">
    <property type="term" value="P:cellular response to oxidative stress"/>
    <property type="evidence" value="ECO:0000318"/>
    <property type="project" value="GO_Central"/>
</dbReference>
<feature type="transmembrane region" description="Helical" evidence="7">
    <location>
        <begin position="96"/>
        <end position="118"/>
    </location>
</feature>
<dbReference type="RefSeq" id="XP_024384188.1">
    <property type="nucleotide sequence ID" value="XM_024528420.2"/>
</dbReference>
<dbReference type="GO" id="GO:0016020">
    <property type="term" value="C:membrane"/>
    <property type="evidence" value="ECO:0007669"/>
    <property type="project" value="UniProtKB-SubCell"/>
</dbReference>
<feature type="compositionally biased region" description="Basic and acidic residues" evidence="6">
    <location>
        <begin position="431"/>
        <end position="447"/>
    </location>
</feature>
<dbReference type="Gramene" id="Pp3c9_20150V3.3">
    <property type="protein sequence ID" value="Pp3c9_20150V3.3"/>
    <property type="gene ID" value="Pp3c9_20150"/>
</dbReference>
<dbReference type="OrthoDB" id="567160at2759"/>
<dbReference type="GeneID" id="112286494"/>
<organism evidence="9">
    <name type="scientific">Physcomitrium patens</name>
    <name type="common">Spreading-leaved earth moss</name>
    <name type="synonym">Physcomitrella patens</name>
    <dbReference type="NCBI Taxonomy" id="3218"/>
    <lineage>
        <taxon>Eukaryota</taxon>
        <taxon>Viridiplantae</taxon>
        <taxon>Streptophyta</taxon>
        <taxon>Embryophyta</taxon>
        <taxon>Bryophyta</taxon>
        <taxon>Bryophytina</taxon>
        <taxon>Bryopsida</taxon>
        <taxon>Funariidae</taxon>
        <taxon>Funariales</taxon>
        <taxon>Funariaceae</taxon>
        <taxon>Physcomitrium</taxon>
    </lineage>
</organism>
<dbReference type="EnsemblPlants" id="Pp3c9_20150V3.4">
    <property type="protein sequence ID" value="Pp3c9_20150V3.4"/>
    <property type="gene ID" value="Pp3c9_20150"/>
</dbReference>
<dbReference type="KEGG" id="ppp:112286494"/>
<dbReference type="SUPFAM" id="SSF50182">
    <property type="entry name" value="Sm-like ribonucleoproteins"/>
    <property type="match status" value="1"/>
</dbReference>
<reference evidence="10" key="3">
    <citation type="submission" date="2020-12" db="UniProtKB">
        <authorList>
            <consortium name="EnsemblPlants"/>
        </authorList>
    </citation>
    <scope>IDENTIFICATION</scope>
</reference>
<evidence type="ECO:0000256" key="2">
    <source>
        <dbReference type="ARBA" id="ARBA00008017"/>
    </source>
</evidence>
<dbReference type="Gramene" id="Pp3c9_20150V3.2">
    <property type="protein sequence ID" value="Pp3c9_20150V3.2"/>
    <property type="gene ID" value="Pp3c9_20150"/>
</dbReference>
<sequence length="478" mass="52402">MMDPLSRASVMDYLLPGSMAVGFSLIAWLVLPNLLRRCHSYVESGPKALMLGPTYAQPVPFDQSVFSALEDPARLLAGAMTFCYLGYLMAPRSLEAQFLFQIRSGVTVASFIWFLYLYKRNAFTRIISGKSLTQEDRERYRIIDRLSSIVLLVLGSMAFAESCGVGVQSVITVGGIGGVATAFAARDLLGNLLSGLGIELLRPFSVGDFITAGDLSGQVVEIGLHSTKMLNHDKFPTVVPNSFFSNQVIVNRSRVRTRGLELNIPVKLTSLEKLPTIISEVRSMLHSHQRASLDDEKPRCHVSQVGMTSFNVFMSCNLKPMSTDEFLATEEILLEASRIVVRSDSDPDSDKSFSDGAEIVEKPVVMQSSPDSDEQPGKSEADQKSAKNSGISIETRAPAERPAPVSQDVWANLQNTLVSSEPRRSSSSLSKESETFRRPPKSPRSDRYGGLPESPRKAPGSILGVGSKLFSRIKNTRR</sequence>
<gene>
    <name evidence="10" type="primary">LOC112286494</name>
    <name evidence="9" type="ORF">PHYPA_012959</name>
</gene>
<keyword evidence="3 7" id="KW-0812">Transmembrane</keyword>
<dbReference type="STRING" id="3218.A0A2K1K3Y2"/>
<evidence type="ECO:0000313" key="11">
    <source>
        <dbReference type="Proteomes" id="UP000006727"/>
    </source>
</evidence>
<dbReference type="Gramene" id="Pp3c9_20150V3.4">
    <property type="protein sequence ID" value="Pp3c9_20150V3.4"/>
    <property type="gene ID" value="Pp3c9_20150"/>
</dbReference>
<evidence type="ECO:0000256" key="3">
    <source>
        <dbReference type="ARBA" id="ARBA00022692"/>
    </source>
</evidence>
<dbReference type="InterPro" id="IPR010920">
    <property type="entry name" value="LSM_dom_sf"/>
</dbReference>
<dbReference type="InterPro" id="IPR006685">
    <property type="entry name" value="MscS_channel_2nd"/>
</dbReference>
<dbReference type="Gramene" id="Pp3c9_20150V3.1">
    <property type="protein sequence ID" value="Pp3c9_20150V3.1"/>
    <property type="gene ID" value="Pp3c9_20150"/>
</dbReference>
<feature type="compositionally biased region" description="Basic and acidic residues" evidence="6">
    <location>
        <begin position="375"/>
        <end position="385"/>
    </location>
</feature>
<feature type="region of interest" description="Disordered" evidence="6">
    <location>
        <begin position="343"/>
        <end position="478"/>
    </location>
</feature>
<evidence type="ECO:0000313" key="10">
    <source>
        <dbReference type="EnsemblPlants" id="Pp3c9_20150V3.1"/>
    </source>
</evidence>
<evidence type="ECO:0000256" key="4">
    <source>
        <dbReference type="ARBA" id="ARBA00022989"/>
    </source>
</evidence>
<dbReference type="GO" id="GO:0008381">
    <property type="term" value="F:mechanosensitive monoatomic ion channel activity"/>
    <property type="evidence" value="ECO:0000318"/>
    <property type="project" value="GO_Central"/>
</dbReference>
<reference evidence="9 11" key="2">
    <citation type="journal article" date="2018" name="Plant J.">
        <title>The Physcomitrella patens chromosome-scale assembly reveals moss genome structure and evolution.</title>
        <authorList>
            <person name="Lang D."/>
            <person name="Ullrich K.K."/>
            <person name="Murat F."/>
            <person name="Fuchs J."/>
            <person name="Jenkins J."/>
            <person name="Haas F.B."/>
            <person name="Piednoel M."/>
            <person name="Gundlach H."/>
            <person name="Van Bel M."/>
            <person name="Meyberg R."/>
            <person name="Vives C."/>
            <person name="Morata J."/>
            <person name="Symeonidi A."/>
            <person name="Hiss M."/>
            <person name="Muchero W."/>
            <person name="Kamisugi Y."/>
            <person name="Saleh O."/>
            <person name="Blanc G."/>
            <person name="Decker E.L."/>
            <person name="van Gessel N."/>
            <person name="Grimwood J."/>
            <person name="Hayes R.D."/>
            <person name="Graham S.W."/>
            <person name="Gunter L.E."/>
            <person name="McDaniel S.F."/>
            <person name="Hoernstein S.N.W."/>
            <person name="Larsson A."/>
            <person name="Li F.W."/>
            <person name="Perroud P.F."/>
            <person name="Phillips J."/>
            <person name="Ranjan P."/>
            <person name="Rokshar D.S."/>
            <person name="Rothfels C.J."/>
            <person name="Schneider L."/>
            <person name="Shu S."/>
            <person name="Stevenson D.W."/>
            <person name="Thummler F."/>
            <person name="Tillich M."/>
            <person name="Villarreal Aguilar J.C."/>
            <person name="Widiez T."/>
            <person name="Wong G.K."/>
            <person name="Wymore A."/>
            <person name="Zhang Y."/>
            <person name="Zimmer A.D."/>
            <person name="Quatrano R.S."/>
            <person name="Mayer K.F.X."/>
            <person name="Goodstein D."/>
            <person name="Casacuberta J.M."/>
            <person name="Vandepoele K."/>
            <person name="Reski R."/>
            <person name="Cuming A.C."/>
            <person name="Tuskan G.A."/>
            <person name="Maumus F."/>
            <person name="Salse J."/>
            <person name="Schmutz J."/>
            <person name="Rensing S.A."/>
        </authorList>
    </citation>
    <scope>NUCLEOTIDE SEQUENCE [LARGE SCALE GENOMIC DNA]</scope>
    <source>
        <strain evidence="10 11">cv. Gransden 2004</strain>
    </source>
</reference>
<dbReference type="Pfam" id="PF00924">
    <property type="entry name" value="MS_channel_2nd"/>
    <property type="match status" value="1"/>
</dbReference>
<dbReference type="AlphaFoldDB" id="A0A2K1K3Y2"/>
<evidence type="ECO:0000259" key="8">
    <source>
        <dbReference type="Pfam" id="PF00924"/>
    </source>
</evidence>
<dbReference type="FunCoup" id="A0A2K1K3Y2">
    <property type="interactions" value="443"/>
</dbReference>
<dbReference type="InterPro" id="IPR023408">
    <property type="entry name" value="MscS_beta-dom_sf"/>
</dbReference>
<feature type="transmembrane region" description="Helical" evidence="7">
    <location>
        <begin position="13"/>
        <end position="31"/>
    </location>
</feature>
<dbReference type="PANTHER" id="PTHR30566">
    <property type="entry name" value="YNAI-RELATED MECHANOSENSITIVE ION CHANNEL"/>
    <property type="match status" value="1"/>
</dbReference>
<feature type="domain" description="Mechanosensitive ion channel MscS" evidence="8">
    <location>
        <begin position="187"/>
        <end position="254"/>
    </location>
</feature>
<dbReference type="InterPro" id="IPR011014">
    <property type="entry name" value="MscS_channel_TM-2"/>
</dbReference>
<dbReference type="Gene3D" id="2.30.30.60">
    <property type="match status" value="1"/>
</dbReference>
<dbReference type="RefSeq" id="XP_024384189.1">
    <property type="nucleotide sequence ID" value="XM_024528421.2"/>
</dbReference>
<proteinExistence type="inferred from homology"/>
<keyword evidence="11" id="KW-1185">Reference proteome</keyword>
<dbReference type="Gene3D" id="1.10.287.1260">
    <property type="match status" value="1"/>
</dbReference>
<feature type="transmembrane region" description="Helical" evidence="7">
    <location>
        <begin position="142"/>
        <end position="160"/>
    </location>
</feature>
<comment type="subcellular location">
    <subcellularLocation>
        <location evidence="1">Membrane</location>
        <topology evidence="1">Multi-pass membrane protein</topology>
    </subcellularLocation>
</comment>
<evidence type="ECO:0000256" key="1">
    <source>
        <dbReference type="ARBA" id="ARBA00004141"/>
    </source>
</evidence>
<comment type="similarity">
    <text evidence="2">Belongs to the MscS (TC 1.A.23) family.</text>
</comment>
<keyword evidence="4 7" id="KW-1133">Transmembrane helix</keyword>
<dbReference type="EnsemblPlants" id="Pp3c9_20150V3.3">
    <property type="protein sequence ID" value="Pp3c9_20150V3.3"/>
    <property type="gene ID" value="Pp3c9_20150"/>
</dbReference>
<dbReference type="EMBL" id="ABEU02000009">
    <property type="protein sequence ID" value="PNR48482.1"/>
    <property type="molecule type" value="Genomic_DNA"/>
</dbReference>
<keyword evidence="5 7" id="KW-0472">Membrane</keyword>
<evidence type="ECO:0000256" key="5">
    <source>
        <dbReference type="ARBA" id="ARBA00023136"/>
    </source>
</evidence>
<accession>A0A2K1K3Y2</accession>
<feature type="compositionally biased region" description="Basic and acidic residues" evidence="6">
    <location>
        <begin position="343"/>
        <end position="353"/>
    </location>
</feature>
<reference evidence="9 11" key="1">
    <citation type="journal article" date="2008" name="Science">
        <title>The Physcomitrella genome reveals evolutionary insights into the conquest of land by plants.</title>
        <authorList>
            <person name="Rensing S."/>
            <person name="Lang D."/>
            <person name="Zimmer A."/>
            <person name="Terry A."/>
            <person name="Salamov A."/>
            <person name="Shapiro H."/>
            <person name="Nishiyama T."/>
            <person name="Perroud P.-F."/>
            <person name="Lindquist E."/>
            <person name="Kamisugi Y."/>
            <person name="Tanahashi T."/>
            <person name="Sakakibara K."/>
            <person name="Fujita T."/>
            <person name="Oishi K."/>
            <person name="Shin-I T."/>
            <person name="Kuroki Y."/>
            <person name="Toyoda A."/>
            <person name="Suzuki Y."/>
            <person name="Hashimoto A."/>
            <person name="Yamaguchi K."/>
            <person name="Sugano A."/>
            <person name="Kohara Y."/>
            <person name="Fujiyama A."/>
            <person name="Anterola A."/>
            <person name="Aoki S."/>
            <person name="Ashton N."/>
            <person name="Barbazuk W.B."/>
            <person name="Barker E."/>
            <person name="Bennetzen J."/>
            <person name="Bezanilla M."/>
            <person name="Blankenship R."/>
            <person name="Cho S.H."/>
            <person name="Dutcher S."/>
            <person name="Estelle M."/>
            <person name="Fawcett J.A."/>
            <person name="Gundlach H."/>
            <person name="Hanada K."/>
            <person name="Heyl A."/>
            <person name="Hicks K.A."/>
            <person name="Hugh J."/>
            <person name="Lohr M."/>
            <person name="Mayer K."/>
            <person name="Melkozernov A."/>
            <person name="Murata T."/>
            <person name="Nelson D."/>
            <person name="Pils B."/>
            <person name="Prigge M."/>
            <person name="Reiss B."/>
            <person name="Renner T."/>
            <person name="Rombauts S."/>
            <person name="Rushton P."/>
            <person name="Sanderfoot A."/>
            <person name="Schween G."/>
            <person name="Shiu S.-H."/>
            <person name="Stueber K."/>
            <person name="Theodoulou F.L."/>
            <person name="Tu H."/>
            <person name="Van de Peer Y."/>
            <person name="Verrier P.J."/>
            <person name="Waters E."/>
            <person name="Wood A."/>
            <person name="Yang L."/>
            <person name="Cove D."/>
            <person name="Cuming A."/>
            <person name="Hasebe M."/>
            <person name="Lucas S."/>
            <person name="Mishler D.B."/>
            <person name="Reski R."/>
            <person name="Grigoriev I."/>
            <person name="Quatrano R.S."/>
            <person name="Boore J.L."/>
        </authorList>
    </citation>
    <scope>NUCLEOTIDE SEQUENCE [LARGE SCALE GENOMIC DNA]</scope>
    <source>
        <strain evidence="10 11">cv. Gransden 2004</strain>
    </source>
</reference>
<evidence type="ECO:0000313" key="9">
    <source>
        <dbReference type="EMBL" id="PNR48482.1"/>
    </source>
</evidence>
<dbReference type="SUPFAM" id="SSF82861">
    <property type="entry name" value="Mechanosensitive channel protein MscS (YggB), transmembrane region"/>
    <property type="match status" value="1"/>
</dbReference>
<dbReference type="PaxDb" id="3218-PP1S314_12V6.1"/>
<dbReference type="PANTHER" id="PTHR30566:SF5">
    <property type="entry name" value="MECHANOSENSITIVE ION CHANNEL PROTEIN 1, MITOCHONDRIAL-RELATED"/>
    <property type="match status" value="1"/>
</dbReference>
<evidence type="ECO:0000256" key="6">
    <source>
        <dbReference type="SAM" id="MobiDB-lite"/>
    </source>
</evidence>
<evidence type="ECO:0000256" key="7">
    <source>
        <dbReference type="SAM" id="Phobius"/>
    </source>
</evidence>
<dbReference type="EnsemblPlants" id="Pp3c9_20150V3.1">
    <property type="protein sequence ID" value="Pp3c9_20150V3.1"/>
    <property type="gene ID" value="Pp3c9_20150"/>
</dbReference>
<protein>
    <recommendedName>
        <fullName evidence="8">Mechanosensitive ion channel MscS domain-containing protein</fullName>
    </recommendedName>
</protein>
<name>A0A2K1K3Y2_PHYPA</name>
<dbReference type="GO" id="GO:0005739">
    <property type="term" value="C:mitochondrion"/>
    <property type="evidence" value="ECO:0000318"/>
    <property type="project" value="GO_Central"/>
</dbReference>
<dbReference type="EnsemblPlants" id="Pp3c9_20150V3.2">
    <property type="protein sequence ID" value="Pp3c9_20150V3.2"/>
    <property type="gene ID" value="Pp3c9_20150"/>
</dbReference>
<dbReference type="Proteomes" id="UP000006727">
    <property type="component" value="Chromosome 9"/>
</dbReference>